<evidence type="ECO:0000313" key="10">
    <source>
        <dbReference type="Proteomes" id="UP000240608"/>
    </source>
</evidence>
<dbReference type="InterPro" id="IPR036097">
    <property type="entry name" value="HisK_dim/P_sf"/>
</dbReference>
<evidence type="ECO:0000313" key="9">
    <source>
        <dbReference type="EMBL" id="PTB97736.1"/>
    </source>
</evidence>
<dbReference type="Gene3D" id="1.10.287.130">
    <property type="match status" value="1"/>
</dbReference>
<dbReference type="SMART" id="SM00388">
    <property type="entry name" value="HisKA"/>
    <property type="match status" value="1"/>
</dbReference>
<dbReference type="InterPro" id="IPR003661">
    <property type="entry name" value="HisK_dim/P_dom"/>
</dbReference>
<evidence type="ECO:0000256" key="3">
    <source>
        <dbReference type="ARBA" id="ARBA00022553"/>
    </source>
</evidence>
<protein>
    <recommendedName>
        <fullName evidence="2">histidine kinase</fullName>
        <ecNumber evidence="2">2.7.13.3</ecNumber>
    </recommendedName>
</protein>
<proteinExistence type="predicted"/>
<dbReference type="Gene3D" id="3.30.565.10">
    <property type="entry name" value="Histidine kinase-like ATPase, C-terminal domain"/>
    <property type="match status" value="1"/>
</dbReference>
<gene>
    <name evidence="9" type="ORF">C9994_01345</name>
</gene>
<dbReference type="Pfam" id="PF02518">
    <property type="entry name" value="HATPase_c"/>
    <property type="match status" value="1"/>
</dbReference>
<dbReference type="Gene3D" id="6.10.340.10">
    <property type="match status" value="1"/>
</dbReference>
<dbReference type="SUPFAM" id="SSF55874">
    <property type="entry name" value="ATPase domain of HSP90 chaperone/DNA topoisomerase II/histidine kinase"/>
    <property type="match status" value="1"/>
</dbReference>
<dbReference type="AlphaFoldDB" id="A0A2T4DVE8"/>
<dbReference type="SUPFAM" id="SSF47384">
    <property type="entry name" value="Homodimeric domain of signal transducing histidine kinase"/>
    <property type="match status" value="1"/>
</dbReference>
<accession>A0A2T4DVE8</accession>
<dbReference type="Pfam" id="PF00512">
    <property type="entry name" value="HisKA"/>
    <property type="match status" value="1"/>
</dbReference>
<evidence type="ECO:0000256" key="5">
    <source>
        <dbReference type="ARBA" id="ARBA00022777"/>
    </source>
</evidence>
<keyword evidence="4" id="KW-0808">Transferase</keyword>
<dbReference type="EMBL" id="PYVU01000006">
    <property type="protein sequence ID" value="PTB97736.1"/>
    <property type="molecule type" value="Genomic_DNA"/>
</dbReference>
<dbReference type="CDD" id="cd00082">
    <property type="entry name" value="HisKA"/>
    <property type="match status" value="1"/>
</dbReference>
<dbReference type="SMART" id="SM00387">
    <property type="entry name" value="HATPase_c"/>
    <property type="match status" value="1"/>
</dbReference>
<dbReference type="InterPro" id="IPR005467">
    <property type="entry name" value="His_kinase_dom"/>
</dbReference>
<keyword evidence="3" id="KW-0597">Phosphoprotein</keyword>
<keyword evidence="5" id="KW-0418">Kinase</keyword>
<dbReference type="EC" id="2.7.13.3" evidence="2"/>
<evidence type="ECO:0000256" key="7">
    <source>
        <dbReference type="SAM" id="Phobius"/>
    </source>
</evidence>
<evidence type="ECO:0000256" key="6">
    <source>
        <dbReference type="ARBA" id="ARBA00023012"/>
    </source>
</evidence>
<dbReference type="GO" id="GO:0000155">
    <property type="term" value="F:phosphorelay sensor kinase activity"/>
    <property type="evidence" value="ECO:0007669"/>
    <property type="project" value="InterPro"/>
</dbReference>
<dbReference type="PANTHER" id="PTHR43711">
    <property type="entry name" value="TWO-COMPONENT HISTIDINE KINASE"/>
    <property type="match status" value="1"/>
</dbReference>
<sequence>MFIKVNSIRGRIFLGFLLIILLSLIIFLLNYSYLVRIDSIRKTERELNNIELKTLRVIKLDNDFLDIESINASYFETRESVFLDKRDSLMSQLFDELTTQQNQNSDYFSIRNGLRIISATLETYNNKFRVLADNVYQRGFKDYGLEGEMREYAHQLEDQESVDLSLVLSLRRHEKDFFLRNDQAYIDAFNSLAQTNILKLEKQKADSAKLRLLKSYVNSFNELVKVQKTIGLNSNEGLRKELNDLTISLGEDFAHLSESTSGQSNFLIKSVFIVFVISIVVCLIIALVVSYFLSAKLSDPIKRLSGIMEKYMNSNDKSIDDFQSGITKPAREIEKLSDSFFMLMHQREYQLNEIESKSQQMALKNDELEKLNGELDKFIYSTAHDLRSPLSSILGLINLLEYDTSHKSKIEYAEMMKNSISKMELFIKDVVDYSKNKKLEIENAPLNIRKLIEDVLEEHRFIPSYKYMTIQTSIEGDGIVYTDYNRLKIIFNNLVSNAIRYSDSEKEERFIHIKISYTEGYFKMLFEDNGQGISELHLKKIFNMFYRANEKSEGSGLGLFILKETIMKLEGNINVNSELKVGTVFEIDIPNKVPKNNEPLQLEIEPVR</sequence>
<dbReference type="PROSITE" id="PS50109">
    <property type="entry name" value="HIS_KIN"/>
    <property type="match status" value="1"/>
</dbReference>
<evidence type="ECO:0000256" key="2">
    <source>
        <dbReference type="ARBA" id="ARBA00012438"/>
    </source>
</evidence>
<evidence type="ECO:0000256" key="4">
    <source>
        <dbReference type="ARBA" id="ARBA00022679"/>
    </source>
</evidence>
<dbReference type="PANTHER" id="PTHR43711:SF26">
    <property type="entry name" value="SENSOR HISTIDINE KINASE RCSC"/>
    <property type="match status" value="1"/>
</dbReference>
<comment type="catalytic activity">
    <reaction evidence="1">
        <text>ATP + protein L-histidine = ADP + protein N-phospho-L-histidine.</text>
        <dbReference type="EC" id="2.7.13.3"/>
    </reaction>
</comment>
<feature type="transmembrane region" description="Helical" evidence="7">
    <location>
        <begin position="271"/>
        <end position="293"/>
    </location>
</feature>
<feature type="domain" description="Histidine kinase" evidence="8">
    <location>
        <begin position="381"/>
        <end position="593"/>
    </location>
</feature>
<dbReference type="InterPro" id="IPR003594">
    <property type="entry name" value="HATPase_dom"/>
</dbReference>
<comment type="caution">
    <text evidence="9">The sequence shown here is derived from an EMBL/GenBank/DDBJ whole genome shotgun (WGS) entry which is preliminary data.</text>
</comment>
<feature type="transmembrane region" description="Helical" evidence="7">
    <location>
        <begin position="12"/>
        <end position="34"/>
    </location>
</feature>
<keyword evidence="7" id="KW-1133">Transmembrane helix</keyword>
<dbReference type="Proteomes" id="UP000240608">
    <property type="component" value="Unassembled WGS sequence"/>
</dbReference>
<organism evidence="9 10">
    <name type="scientific">Marivirga lumbricoides</name>
    <dbReference type="NCBI Taxonomy" id="1046115"/>
    <lineage>
        <taxon>Bacteria</taxon>
        <taxon>Pseudomonadati</taxon>
        <taxon>Bacteroidota</taxon>
        <taxon>Cytophagia</taxon>
        <taxon>Cytophagales</taxon>
        <taxon>Marivirgaceae</taxon>
        <taxon>Marivirga</taxon>
    </lineage>
</organism>
<evidence type="ECO:0000259" key="8">
    <source>
        <dbReference type="PROSITE" id="PS50109"/>
    </source>
</evidence>
<evidence type="ECO:0000256" key="1">
    <source>
        <dbReference type="ARBA" id="ARBA00000085"/>
    </source>
</evidence>
<name>A0A2T4DVE8_9BACT</name>
<keyword evidence="6" id="KW-0902">Two-component regulatory system</keyword>
<dbReference type="InterPro" id="IPR004358">
    <property type="entry name" value="Sig_transdc_His_kin-like_C"/>
</dbReference>
<keyword evidence="7" id="KW-0812">Transmembrane</keyword>
<keyword evidence="7" id="KW-0472">Membrane</keyword>
<dbReference type="CDD" id="cd00075">
    <property type="entry name" value="HATPase"/>
    <property type="match status" value="1"/>
</dbReference>
<dbReference type="InterPro" id="IPR050736">
    <property type="entry name" value="Sensor_HK_Regulatory"/>
</dbReference>
<dbReference type="PRINTS" id="PR00344">
    <property type="entry name" value="BCTRLSENSOR"/>
</dbReference>
<reference evidence="9 10" key="1">
    <citation type="submission" date="2018-03" db="EMBL/GenBank/DDBJ databases">
        <title>Cross-interface Injection: A General Nanoliter Liquid Handling Method Applied to Single Cells Genome Amplification Automated Nanoliter Liquid Handling Applied to Single Cell Multiple Displacement Amplification.</title>
        <authorList>
            <person name="Yun J."/>
            <person name="Xu P."/>
            <person name="Xu J."/>
            <person name="Dai X."/>
            <person name="Wang Y."/>
            <person name="Zheng X."/>
            <person name="Cao C."/>
            <person name="Yi Q."/>
            <person name="Zhu Y."/>
            <person name="Wang L."/>
            <person name="Dong Z."/>
            <person name="Huang Y."/>
            <person name="Huang L."/>
            <person name="Du W."/>
        </authorList>
    </citation>
    <scope>NUCLEOTIDE SEQUENCE [LARGE SCALE GENOMIC DNA]</scope>
    <source>
        <strain evidence="9 10">Z-D1-2</strain>
    </source>
</reference>
<dbReference type="InterPro" id="IPR036890">
    <property type="entry name" value="HATPase_C_sf"/>
</dbReference>